<gene>
    <name evidence="4" type="ORF">NSPZN2_10636</name>
</gene>
<evidence type="ECO:0000256" key="3">
    <source>
        <dbReference type="SAM" id="Phobius"/>
    </source>
</evidence>
<protein>
    <recommendedName>
        <fullName evidence="6">General secretion pathway protein G</fullName>
    </recommendedName>
</protein>
<dbReference type="PRINTS" id="PR00813">
    <property type="entry name" value="BCTERIALGSPG"/>
</dbReference>
<dbReference type="Pfam" id="PF07963">
    <property type="entry name" value="N_methyl"/>
    <property type="match status" value="1"/>
</dbReference>
<feature type="transmembrane region" description="Helical" evidence="3">
    <location>
        <begin position="12"/>
        <end position="38"/>
    </location>
</feature>
<evidence type="ECO:0000256" key="1">
    <source>
        <dbReference type="ARBA" id="ARBA00022481"/>
    </source>
</evidence>
<reference evidence="4 5" key="1">
    <citation type="submission" date="2021-02" db="EMBL/GenBank/DDBJ databases">
        <authorList>
            <person name="Han P."/>
        </authorList>
    </citation>
    <scope>NUCLEOTIDE SEQUENCE [LARGE SCALE GENOMIC DNA]</scope>
    <source>
        <strain evidence="4">Candidatus Nitrospira sp. ZN2</strain>
    </source>
</reference>
<evidence type="ECO:0000256" key="2">
    <source>
        <dbReference type="SAM" id="MobiDB-lite"/>
    </source>
</evidence>
<dbReference type="InterPro" id="IPR000983">
    <property type="entry name" value="Bac_GSPG_pilin"/>
</dbReference>
<keyword evidence="3" id="KW-0812">Transmembrane</keyword>
<dbReference type="EMBL" id="CAJNBJ010000001">
    <property type="protein sequence ID" value="CAE6699216.1"/>
    <property type="molecule type" value="Genomic_DNA"/>
</dbReference>
<dbReference type="Gene3D" id="3.30.700.10">
    <property type="entry name" value="Glycoprotein, Type 4 Pilin"/>
    <property type="match status" value="1"/>
</dbReference>
<dbReference type="InterPro" id="IPR045584">
    <property type="entry name" value="Pilin-like"/>
</dbReference>
<proteinExistence type="predicted"/>
<dbReference type="PANTHER" id="PTHR30093">
    <property type="entry name" value="GENERAL SECRETION PATHWAY PROTEIN G"/>
    <property type="match status" value="1"/>
</dbReference>
<name>A0ABM8QJ95_9BACT</name>
<keyword evidence="5" id="KW-1185">Reference proteome</keyword>
<evidence type="ECO:0000313" key="5">
    <source>
        <dbReference type="Proteomes" id="UP000675880"/>
    </source>
</evidence>
<keyword evidence="3" id="KW-0472">Membrane</keyword>
<accession>A0ABM8QJ95</accession>
<dbReference type="InterPro" id="IPR012902">
    <property type="entry name" value="N_methyl_site"/>
</dbReference>
<evidence type="ECO:0000313" key="4">
    <source>
        <dbReference type="EMBL" id="CAE6699216.1"/>
    </source>
</evidence>
<evidence type="ECO:0008006" key="6">
    <source>
        <dbReference type="Google" id="ProtNLM"/>
    </source>
</evidence>
<organism evidence="4 5">
    <name type="scientific">Nitrospira defluvii</name>
    <dbReference type="NCBI Taxonomy" id="330214"/>
    <lineage>
        <taxon>Bacteria</taxon>
        <taxon>Pseudomonadati</taxon>
        <taxon>Nitrospirota</taxon>
        <taxon>Nitrospiria</taxon>
        <taxon>Nitrospirales</taxon>
        <taxon>Nitrospiraceae</taxon>
        <taxon>Nitrospira</taxon>
    </lineage>
</organism>
<sequence>MMTHAVLDRRQQGFTIIELAIVTVIVGLLAGLAVPTYLGYLDKARITRCIAEIRYISRAIDSYKTAYDVYPNTLADAGAGDIVDPWGNSYEYLNIASLSLPGNGGGNAGGNGNAGGDGGAGGGSGNSSGGGGGGGGGGNGNGGGNSGAWQWLLPNEAYAAAGGNASRGTPRKDRFLHPINSDYDLYSMGKDGESVEPLTARKSHDDIIRANDGSFVGLAVEF</sequence>
<dbReference type="SUPFAM" id="SSF54523">
    <property type="entry name" value="Pili subunits"/>
    <property type="match status" value="1"/>
</dbReference>
<keyword evidence="1" id="KW-0488">Methylation</keyword>
<dbReference type="Proteomes" id="UP000675880">
    <property type="component" value="Unassembled WGS sequence"/>
</dbReference>
<dbReference type="NCBIfam" id="TIGR02532">
    <property type="entry name" value="IV_pilin_GFxxxE"/>
    <property type="match status" value="1"/>
</dbReference>
<feature type="region of interest" description="Disordered" evidence="2">
    <location>
        <begin position="119"/>
        <end position="138"/>
    </location>
</feature>
<comment type="caution">
    <text evidence="4">The sequence shown here is derived from an EMBL/GenBank/DDBJ whole genome shotgun (WGS) entry which is preliminary data.</text>
</comment>
<keyword evidence="3" id="KW-1133">Transmembrane helix</keyword>